<dbReference type="SUPFAM" id="SSF51905">
    <property type="entry name" value="FAD/NAD(P)-binding domain"/>
    <property type="match status" value="1"/>
</dbReference>
<organism evidence="4 5">
    <name type="scientific">Corynascus novoguineensis</name>
    <dbReference type="NCBI Taxonomy" id="1126955"/>
    <lineage>
        <taxon>Eukaryota</taxon>
        <taxon>Fungi</taxon>
        <taxon>Dikarya</taxon>
        <taxon>Ascomycota</taxon>
        <taxon>Pezizomycotina</taxon>
        <taxon>Sordariomycetes</taxon>
        <taxon>Sordariomycetidae</taxon>
        <taxon>Sordariales</taxon>
        <taxon>Chaetomiaceae</taxon>
        <taxon>Corynascus</taxon>
    </lineage>
</organism>
<evidence type="ECO:0000256" key="1">
    <source>
        <dbReference type="ARBA" id="ARBA00022630"/>
    </source>
</evidence>
<evidence type="ECO:0000313" key="4">
    <source>
        <dbReference type="EMBL" id="KAK4251315.1"/>
    </source>
</evidence>
<evidence type="ECO:0008006" key="6">
    <source>
        <dbReference type="Google" id="ProtNLM"/>
    </source>
</evidence>
<dbReference type="InterPro" id="IPR036188">
    <property type="entry name" value="FAD/NAD-bd_sf"/>
</dbReference>
<protein>
    <recommendedName>
        <fullName evidence="6">Flavin-containing monooxygenase</fullName>
    </recommendedName>
</protein>
<dbReference type="FunFam" id="3.50.50.60:FF:000258">
    <property type="entry name" value="Flavin-binding monooxygenase-like protein (AFU_orthologue AFUA_6G01900)"/>
    <property type="match status" value="1"/>
</dbReference>
<accession>A0AAN7HU11</accession>
<dbReference type="GO" id="GO:0016491">
    <property type="term" value="F:oxidoreductase activity"/>
    <property type="evidence" value="ECO:0007669"/>
    <property type="project" value="UniProtKB-KW"/>
</dbReference>
<reference evidence="4" key="2">
    <citation type="submission" date="2023-05" db="EMBL/GenBank/DDBJ databases">
        <authorList>
            <consortium name="Lawrence Berkeley National Laboratory"/>
            <person name="Steindorff A."/>
            <person name="Hensen N."/>
            <person name="Bonometti L."/>
            <person name="Westerberg I."/>
            <person name="Brannstrom I.O."/>
            <person name="Guillou S."/>
            <person name="Cros-Aarteil S."/>
            <person name="Calhoun S."/>
            <person name="Haridas S."/>
            <person name="Kuo A."/>
            <person name="Mondo S."/>
            <person name="Pangilinan J."/>
            <person name="Riley R."/>
            <person name="Labutti K."/>
            <person name="Andreopoulos B."/>
            <person name="Lipzen A."/>
            <person name="Chen C."/>
            <person name="Yanf M."/>
            <person name="Daum C."/>
            <person name="Ng V."/>
            <person name="Clum A."/>
            <person name="Ohm R."/>
            <person name="Martin F."/>
            <person name="Silar P."/>
            <person name="Natvig D."/>
            <person name="Lalanne C."/>
            <person name="Gautier V."/>
            <person name="Ament-Velasquez S.L."/>
            <person name="Kruys A."/>
            <person name="Hutchinson M.I."/>
            <person name="Powell A.J."/>
            <person name="Barry K."/>
            <person name="Miller A.N."/>
            <person name="Grigoriev I.V."/>
            <person name="Debuchy R."/>
            <person name="Gladieux P."/>
            <person name="Thoren M.H."/>
            <person name="Johannesson H."/>
        </authorList>
    </citation>
    <scope>NUCLEOTIDE SEQUENCE</scope>
    <source>
        <strain evidence="4">CBS 359.72</strain>
    </source>
</reference>
<proteinExistence type="predicted"/>
<dbReference type="AlphaFoldDB" id="A0AAN7HU11"/>
<dbReference type="PANTHER" id="PTHR23023">
    <property type="entry name" value="DIMETHYLANILINE MONOOXYGENASE"/>
    <property type="match status" value="1"/>
</dbReference>
<evidence type="ECO:0000256" key="3">
    <source>
        <dbReference type="ARBA" id="ARBA00023002"/>
    </source>
</evidence>
<evidence type="ECO:0000313" key="5">
    <source>
        <dbReference type="Proteomes" id="UP001303647"/>
    </source>
</evidence>
<reference evidence="4" key="1">
    <citation type="journal article" date="2023" name="Mol. Phylogenet. Evol.">
        <title>Genome-scale phylogeny and comparative genomics of the fungal order Sordariales.</title>
        <authorList>
            <person name="Hensen N."/>
            <person name="Bonometti L."/>
            <person name="Westerberg I."/>
            <person name="Brannstrom I.O."/>
            <person name="Guillou S."/>
            <person name="Cros-Aarteil S."/>
            <person name="Calhoun S."/>
            <person name="Haridas S."/>
            <person name="Kuo A."/>
            <person name="Mondo S."/>
            <person name="Pangilinan J."/>
            <person name="Riley R."/>
            <person name="LaButti K."/>
            <person name="Andreopoulos B."/>
            <person name="Lipzen A."/>
            <person name="Chen C."/>
            <person name="Yan M."/>
            <person name="Daum C."/>
            <person name="Ng V."/>
            <person name="Clum A."/>
            <person name="Steindorff A."/>
            <person name="Ohm R.A."/>
            <person name="Martin F."/>
            <person name="Silar P."/>
            <person name="Natvig D.O."/>
            <person name="Lalanne C."/>
            <person name="Gautier V."/>
            <person name="Ament-Velasquez S.L."/>
            <person name="Kruys A."/>
            <person name="Hutchinson M.I."/>
            <person name="Powell A.J."/>
            <person name="Barry K."/>
            <person name="Miller A.N."/>
            <person name="Grigoriev I.V."/>
            <person name="Debuchy R."/>
            <person name="Gladieux P."/>
            <person name="Hiltunen Thoren M."/>
            <person name="Johannesson H."/>
        </authorList>
    </citation>
    <scope>NUCLEOTIDE SEQUENCE</scope>
    <source>
        <strain evidence="4">CBS 359.72</strain>
    </source>
</reference>
<sequence length="622" mass="69526">METFDFVVIGAGVFGLGAAKTFHQLYPEKSLVVFDSGSTLGGVWSLDRLYPGLKTNNMLGTFEYPDFPMDSDTFGIKPGEHMSGELMFKYLTQYAKTFGILDKIRHDSAVTTAQHQDGAEGGWILTVQNGDTQRQVFARKLVMAAGLTSEPFFPHIEGQEQFGVPVFHSKDFAKHADTLESAKKVTVFGGTKSAWDVVYTYASKGVKVDWVIRSSGHGPIWISPPYVTPLKKWLEKLVHTRLLTWFSPCIWGDADGYRGIRRFFHGTAIGRSITNAFWSVLGNDVLTLNQYDSHPELRKLKPWSQAMFTASSFSILNYPTNIFDFVRDGTIKVHIADLTGLSARTVHLSDGTQLDTDALCCVTGWKHVPPVKFLPEGIDKELGLPHKPSESGIFTPQEVREADEIILSRFPRLRDQPVQNKNLEPLLASKSLTTTDEINPSTLLTPWALYHFMVPASPRFLRTRDVAFAGVLLNFSTFMVAHAQAIWIAAYFNDQLPERVLPSRLSISEQEAEEGSAGFGLSSVSDGQKDTATAITKTAADVRRETRLHARFGRWRYPAGHGMQFPDFVFDALPYIDLLVSDLGLKVHRKSGWLAEMTEPYGPEDYRDLVEEFVASVGRERV</sequence>
<comment type="caution">
    <text evidence="4">The sequence shown here is derived from an EMBL/GenBank/DDBJ whole genome shotgun (WGS) entry which is preliminary data.</text>
</comment>
<keyword evidence="3" id="KW-0560">Oxidoreductase</keyword>
<dbReference type="Gene3D" id="3.50.50.60">
    <property type="entry name" value="FAD/NAD(P)-binding domain"/>
    <property type="match status" value="1"/>
</dbReference>
<gene>
    <name evidence="4" type="ORF">C7999DRAFT_28045</name>
</gene>
<evidence type="ECO:0000256" key="2">
    <source>
        <dbReference type="ARBA" id="ARBA00022827"/>
    </source>
</evidence>
<dbReference type="InterPro" id="IPR050346">
    <property type="entry name" value="FMO-like"/>
</dbReference>
<keyword evidence="2" id="KW-0274">FAD</keyword>
<name>A0AAN7HU11_9PEZI</name>
<keyword evidence="5" id="KW-1185">Reference proteome</keyword>
<keyword evidence="1" id="KW-0285">Flavoprotein</keyword>
<dbReference type="EMBL" id="MU857606">
    <property type="protein sequence ID" value="KAK4251315.1"/>
    <property type="molecule type" value="Genomic_DNA"/>
</dbReference>
<dbReference type="Pfam" id="PF13738">
    <property type="entry name" value="Pyr_redox_3"/>
    <property type="match status" value="1"/>
</dbReference>
<dbReference type="Proteomes" id="UP001303647">
    <property type="component" value="Unassembled WGS sequence"/>
</dbReference>